<proteinExistence type="inferred from homology"/>
<organism evidence="3 4">
    <name type="scientific">Paramuricea clavata</name>
    <name type="common">Red gorgonian</name>
    <name type="synonym">Violescent sea-whip</name>
    <dbReference type="NCBI Taxonomy" id="317549"/>
    <lineage>
        <taxon>Eukaryota</taxon>
        <taxon>Metazoa</taxon>
        <taxon>Cnidaria</taxon>
        <taxon>Anthozoa</taxon>
        <taxon>Octocorallia</taxon>
        <taxon>Malacalcyonacea</taxon>
        <taxon>Plexauridae</taxon>
        <taxon>Paramuricea</taxon>
    </lineage>
</organism>
<comment type="caution">
    <text evidence="3">The sequence shown here is derived from an EMBL/GenBank/DDBJ whole genome shotgun (WGS) entry which is preliminary data.</text>
</comment>
<dbReference type="Pfam" id="PF15814">
    <property type="entry name" value="FAM199X"/>
    <property type="match status" value="1"/>
</dbReference>
<dbReference type="PANTHER" id="PTHR32003:SF1">
    <property type="entry name" value="PROTEIN FAM199X"/>
    <property type="match status" value="1"/>
</dbReference>
<dbReference type="Proteomes" id="UP001152795">
    <property type="component" value="Unassembled WGS sequence"/>
</dbReference>
<gene>
    <name evidence="3" type="ORF">PACLA_8A003768</name>
</gene>
<feature type="compositionally biased region" description="Basic residues" evidence="2">
    <location>
        <begin position="255"/>
        <end position="268"/>
    </location>
</feature>
<evidence type="ECO:0000313" key="4">
    <source>
        <dbReference type="Proteomes" id="UP001152795"/>
    </source>
</evidence>
<dbReference type="AlphaFoldDB" id="A0A6S7H8K7"/>
<protein>
    <submittedName>
        <fullName evidence="3">Uncharacterized protein</fullName>
    </submittedName>
</protein>
<sequence>MLALLEDVGAVERCPILDQSEYFSEESDIYTTYNSPASSCIDDPNIAAEVEIARDLTDNEEFSFYEQCLTNLDADLHTSAPLPWANLADVGDAITEFSLNECRSRQTEGESFQCESVCTDDYWNRCNSWVNSTRTEVETDNQTYTHKSQSKTKRKCTDKIRKNLDKLSWKEMTSSQQTETIEHLTRVVSSSMGLREQIDVIRIVNPKAVVTATDTEFEIDLELLNCEKLERIREYVKQHGVQTVKNSKNNQGSLRKTKRKDLNHHRSKVKADKEQNALLSRVYKQLLKEKRSGLFHNEQVISMSKTNLQQPSQCNVGDDDDDDMEIDILH</sequence>
<dbReference type="PANTHER" id="PTHR32003">
    <property type="entry name" value="PROTEIN FAM199X"/>
    <property type="match status" value="1"/>
</dbReference>
<accession>A0A6S7H8K7</accession>
<keyword evidence="4" id="KW-1185">Reference proteome</keyword>
<dbReference type="EMBL" id="CACRXK020003563">
    <property type="protein sequence ID" value="CAB3999317.1"/>
    <property type="molecule type" value="Genomic_DNA"/>
</dbReference>
<evidence type="ECO:0000256" key="1">
    <source>
        <dbReference type="ARBA" id="ARBA00009319"/>
    </source>
</evidence>
<evidence type="ECO:0000256" key="2">
    <source>
        <dbReference type="SAM" id="MobiDB-lite"/>
    </source>
</evidence>
<reference evidence="3" key="1">
    <citation type="submission" date="2020-04" db="EMBL/GenBank/DDBJ databases">
        <authorList>
            <person name="Alioto T."/>
            <person name="Alioto T."/>
            <person name="Gomez Garrido J."/>
        </authorList>
    </citation>
    <scope>NUCLEOTIDE SEQUENCE</scope>
    <source>
        <strain evidence="3">A484AB</strain>
    </source>
</reference>
<comment type="similarity">
    <text evidence="1">Belongs to the FAM199 family.</text>
</comment>
<dbReference type="OrthoDB" id="6365484at2759"/>
<dbReference type="InterPro" id="IPR029672">
    <property type="entry name" value="FAM199X_fam"/>
</dbReference>
<name>A0A6S7H8K7_PARCT</name>
<feature type="region of interest" description="Disordered" evidence="2">
    <location>
        <begin position="246"/>
        <end position="271"/>
    </location>
</feature>
<evidence type="ECO:0000313" key="3">
    <source>
        <dbReference type="EMBL" id="CAB3999317.1"/>
    </source>
</evidence>